<dbReference type="InterPro" id="IPR000719">
    <property type="entry name" value="Prot_kinase_dom"/>
</dbReference>
<accession>A0A7W4UET8</accession>
<proteinExistence type="predicted"/>
<dbReference type="GO" id="GO:0004674">
    <property type="term" value="F:protein serine/threonine kinase activity"/>
    <property type="evidence" value="ECO:0007669"/>
    <property type="project" value="UniProtKB-KW"/>
</dbReference>
<reference evidence="9 10" key="2">
    <citation type="submission" date="2020-08" db="EMBL/GenBank/DDBJ databases">
        <authorList>
            <person name="Partida-Martinez L."/>
            <person name="Huntemann M."/>
            <person name="Clum A."/>
            <person name="Wang J."/>
            <person name="Palaniappan K."/>
            <person name="Ritter S."/>
            <person name="Chen I.-M."/>
            <person name="Stamatis D."/>
            <person name="Reddy T."/>
            <person name="O'Malley R."/>
            <person name="Daum C."/>
            <person name="Shapiro N."/>
            <person name="Ivanova N."/>
            <person name="Kyrpides N."/>
            <person name="Woyke T."/>
        </authorList>
    </citation>
    <scope>NUCLEOTIDE SEQUENCE [LARGE SCALE GENOMIC DNA]</scope>
    <source>
        <strain evidence="9 10">RAS26</strain>
    </source>
</reference>
<dbReference type="PROSITE" id="PS50011">
    <property type="entry name" value="PROTEIN_KINASE_DOM"/>
    <property type="match status" value="1"/>
</dbReference>
<dbReference type="SMART" id="SM00220">
    <property type="entry name" value="S_TKc"/>
    <property type="match status" value="1"/>
</dbReference>
<keyword evidence="6 7" id="KW-0067">ATP-binding</keyword>
<dbReference type="Gene3D" id="1.10.510.10">
    <property type="entry name" value="Transferase(Phosphotransferase) domain 1"/>
    <property type="match status" value="1"/>
</dbReference>
<keyword evidence="5 9" id="KW-0418">Kinase</keyword>
<evidence type="ECO:0000256" key="5">
    <source>
        <dbReference type="ARBA" id="ARBA00022777"/>
    </source>
</evidence>
<dbReference type="AlphaFoldDB" id="A0A7W4UET8"/>
<evidence type="ECO:0000256" key="1">
    <source>
        <dbReference type="ARBA" id="ARBA00012513"/>
    </source>
</evidence>
<dbReference type="Pfam" id="PF00069">
    <property type="entry name" value="Pkinase"/>
    <property type="match status" value="1"/>
</dbReference>
<dbReference type="InterPro" id="IPR017441">
    <property type="entry name" value="Protein_kinase_ATP_BS"/>
</dbReference>
<dbReference type="EC" id="2.7.11.1" evidence="1"/>
<dbReference type="Proteomes" id="UP000518206">
    <property type="component" value="Unassembled WGS sequence"/>
</dbReference>
<dbReference type="PROSITE" id="PS00107">
    <property type="entry name" value="PROTEIN_KINASE_ATP"/>
    <property type="match status" value="1"/>
</dbReference>
<dbReference type="CDD" id="cd14014">
    <property type="entry name" value="STKc_PknB_like"/>
    <property type="match status" value="1"/>
</dbReference>
<feature type="domain" description="Protein kinase" evidence="8">
    <location>
        <begin position="29"/>
        <end position="303"/>
    </location>
</feature>
<evidence type="ECO:0000259" key="8">
    <source>
        <dbReference type="PROSITE" id="PS50011"/>
    </source>
</evidence>
<dbReference type="InterPro" id="IPR011009">
    <property type="entry name" value="Kinase-like_dom_sf"/>
</dbReference>
<dbReference type="GO" id="GO:0005524">
    <property type="term" value="F:ATP binding"/>
    <property type="evidence" value="ECO:0007669"/>
    <property type="project" value="UniProtKB-UniRule"/>
</dbReference>
<keyword evidence="2 9" id="KW-0723">Serine/threonine-protein kinase</keyword>
<evidence type="ECO:0000256" key="4">
    <source>
        <dbReference type="ARBA" id="ARBA00022741"/>
    </source>
</evidence>
<dbReference type="PANTHER" id="PTHR43289">
    <property type="entry name" value="MITOGEN-ACTIVATED PROTEIN KINASE KINASE KINASE 20-RELATED"/>
    <property type="match status" value="1"/>
</dbReference>
<dbReference type="EMBL" id="JACHVX010000002">
    <property type="protein sequence ID" value="MBB2922846.1"/>
    <property type="molecule type" value="Genomic_DNA"/>
</dbReference>
<evidence type="ECO:0000256" key="2">
    <source>
        <dbReference type="ARBA" id="ARBA00022527"/>
    </source>
</evidence>
<reference evidence="9 10" key="1">
    <citation type="submission" date="2020-08" db="EMBL/GenBank/DDBJ databases">
        <title>The Agave Microbiome: Exploring the role of microbial communities in plant adaptations to desert environments.</title>
        <authorList>
            <person name="Partida-Martinez L.P."/>
        </authorList>
    </citation>
    <scope>NUCLEOTIDE SEQUENCE [LARGE SCALE GENOMIC DNA]</scope>
    <source>
        <strain evidence="9 10">RAS26</strain>
    </source>
</reference>
<dbReference type="InterPro" id="IPR008271">
    <property type="entry name" value="Ser/Thr_kinase_AS"/>
</dbReference>
<dbReference type="PROSITE" id="PS00108">
    <property type="entry name" value="PROTEIN_KINASE_ST"/>
    <property type="match status" value="1"/>
</dbReference>
<evidence type="ECO:0000256" key="7">
    <source>
        <dbReference type="PROSITE-ProRule" id="PRU10141"/>
    </source>
</evidence>
<evidence type="ECO:0000256" key="6">
    <source>
        <dbReference type="ARBA" id="ARBA00022840"/>
    </source>
</evidence>
<dbReference type="RefSeq" id="WP_183295693.1">
    <property type="nucleotide sequence ID" value="NZ_JACHVX010000002.1"/>
</dbReference>
<evidence type="ECO:0000313" key="10">
    <source>
        <dbReference type="Proteomes" id="UP000518206"/>
    </source>
</evidence>
<protein>
    <recommendedName>
        <fullName evidence="1">non-specific serine/threonine protein kinase</fullName>
        <ecNumber evidence="1">2.7.11.1</ecNumber>
    </recommendedName>
</protein>
<dbReference type="SUPFAM" id="SSF56112">
    <property type="entry name" value="Protein kinase-like (PK-like)"/>
    <property type="match status" value="1"/>
</dbReference>
<feature type="binding site" evidence="7">
    <location>
        <position position="58"/>
    </location>
    <ligand>
        <name>ATP</name>
        <dbReference type="ChEBI" id="CHEBI:30616"/>
    </ligand>
</feature>
<dbReference type="PANTHER" id="PTHR43289:SF6">
    <property type="entry name" value="SERINE_THREONINE-PROTEIN KINASE NEKL-3"/>
    <property type="match status" value="1"/>
</dbReference>
<evidence type="ECO:0000313" key="9">
    <source>
        <dbReference type="EMBL" id="MBB2922846.1"/>
    </source>
</evidence>
<dbReference type="Gene3D" id="3.30.200.20">
    <property type="entry name" value="Phosphorylase Kinase, domain 1"/>
    <property type="match status" value="1"/>
</dbReference>
<keyword evidence="4 7" id="KW-0547">Nucleotide-binding</keyword>
<organism evidence="9 10">
    <name type="scientific">Cellulomonas cellasea</name>
    <dbReference type="NCBI Taxonomy" id="43670"/>
    <lineage>
        <taxon>Bacteria</taxon>
        <taxon>Bacillati</taxon>
        <taxon>Actinomycetota</taxon>
        <taxon>Actinomycetes</taxon>
        <taxon>Micrococcales</taxon>
        <taxon>Cellulomonadaceae</taxon>
        <taxon>Cellulomonas</taxon>
    </lineage>
</organism>
<sequence>MQRTQDEGASRVDPTRLDALVGHALGRRYRIDGTLGHGGMGTVFAATDVRLRRPVALKVFSLEGVPARDIGRYAGEARVLASLSHPGLVALLDVGADQGPEGEPLAYLVMELVDGVTLRERLDEGPIDPVEVADIGRQLAEALGHAHAAGVVHRDLKPANILLAHEPVLSGEAEAPATATKLADFGIAQALGGPTSGETSAGRTLGTASYLSPEQALGRPLGATSDVYSLGLVLLECLTGERAYPGEALSSSLARLLEAPEVPDSLGPTWCSLLQEMTASDPTMRPSTTEVAERLRRLRRPALWDRVAARLG</sequence>
<evidence type="ECO:0000256" key="3">
    <source>
        <dbReference type="ARBA" id="ARBA00022679"/>
    </source>
</evidence>
<comment type="caution">
    <text evidence="9">The sequence shown here is derived from an EMBL/GenBank/DDBJ whole genome shotgun (WGS) entry which is preliminary data.</text>
</comment>
<name>A0A7W4UET8_9CELL</name>
<keyword evidence="3" id="KW-0808">Transferase</keyword>
<gene>
    <name evidence="9" type="ORF">FHR80_001758</name>
</gene>